<evidence type="ECO:0000256" key="2">
    <source>
        <dbReference type="ARBA" id="ARBA00012616"/>
    </source>
</evidence>
<dbReference type="Gene3D" id="4.10.1250.10">
    <property type="entry name" value="Aminomethyltransferase fragment"/>
    <property type="match status" value="1"/>
</dbReference>
<feature type="compositionally biased region" description="Basic and acidic residues" evidence="7">
    <location>
        <begin position="489"/>
        <end position="502"/>
    </location>
</feature>
<accession>A0ABR0RHI5</accession>
<dbReference type="InterPro" id="IPR006223">
    <property type="entry name" value="GcvT"/>
</dbReference>
<dbReference type="InterPro" id="IPR013977">
    <property type="entry name" value="GcvT_C"/>
</dbReference>
<keyword evidence="11" id="KW-1185">Reference proteome</keyword>
<dbReference type="SUPFAM" id="SSF103025">
    <property type="entry name" value="Folate-binding domain"/>
    <property type="match status" value="1"/>
</dbReference>
<evidence type="ECO:0000256" key="3">
    <source>
        <dbReference type="ARBA" id="ARBA00022576"/>
    </source>
</evidence>
<evidence type="ECO:0000313" key="10">
    <source>
        <dbReference type="EMBL" id="KAK5939712.1"/>
    </source>
</evidence>
<dbReference type="RefSeq" id="XP_064727802.1">
    <property type="nucleotide sequence ID" value="XM_064876495.1"/>
</dbReference>
<organism evidence="10 11">
    <name type="scientific">Knufia obscura</name>
    <dbReference type="NCBI Taxonomy" id="1635080"/>
    <lineage>
        <taxon>Eukaryota</taxon>
        <taxon>Fungi</taxon>
        <taxon>Dikarya</taxon>
        <taxon>Ascomycota</taxon>
        <taxon>Pezizomycotina</taxon>
        <taxon>Eurotiomycetes</taxon>
        <taxon>Chaetothyriomycetidae</taxon>
        <taxon>Chaetothyriales</taxon>
        <taxon>Trichomeriaceae</taxon>
        <taxon>Knufia</taxon>
    </lineage>
</organism>
<dbReference type="PIRSF" id="PIRSF006487">
    <property type="entry name" value="GcvT"/>
    <property type="match status" value="1"/>
</dbReference>
<dbReference type="EMBL" id="JAVHJV010000010">
    <property type="protein sequence ID" value="KAK5939712.1"/>
    <property type="molecule type" value="Genomic_DNA"/>
</dbReference>
<dbReference type="InterPro" id="IPR029043">
    <property type="entry name" value="GcvT/YgfZ_C"/>
</dbReference>
<gene>
    <name evidence="10" type="primary">GCV1</name>
    <name evidence="10" type="ORF">PMZ80_008092</name>
</gene>
<evidence type="ECO:0000256" key="7">
    <source>
        <dbReference type="SAM" id="MobiDB-lite"/>
    </source>
</evidence>
<evidence type="ECO:0000313" key="11">
    <source>
        <dbReference type="Proteomes" id="UP001334248"/>
    </source>
</evidence>
<feature type="region of interest" description="Disordered" evidence="7">
    <location>
        <begin position="43"/>
        <end position="86"/>
    </location>
</feature>
<dbReference type="Gene3D" id="3.30.70.1400">
    <property type="entry name" value="Aminomethyltransferase beta-barrel domains"/>
    <property type="match status" value="1"/>
</dbReference>
<feature type="compositionally biased region" description="Polar residues" evidence="7">
    <location>
        <begin position="69"/>
        <end position="80"/>
    </location>
</feature>
<dbReference type="SUPFAM" id="SSF101790">
    <property type="entry name" value="Aminomethyltransferase beta-barrel domain"/>
    <property type="match status" value="1"/>
</dbReference>
<evidence type="ECO:0000256" key="1">
    <source>
        <dbReference type="ARBA" id="ARBA00008609"/>
    </source>
</evidence>
<name>A0ABR0RHI5_9EURO</name>
<dbReference type="GeneID" id="90001541"/>
<dbReference type="InterPro" id="IPR027266">
    <property type="entry name" value="TrmE/GcvT-like"/>
</dbReference>
<evidence type="ECO:0000259" key="9">
    <source>
        <dbReference type="Pfam" id="PF08669"/>
    </source>
</evidence>
<proteinExistence type="inferred from homology"/>
<comment type="similarity">
    <text evidence="1">Belongs to the GcvT family.</text>
</comment>
<dbReference type="Proteomes" id="UP001334248">
    <property type="component" value="Unassembled WGS sequence"/>
</dbReference>
<feature type="region of interest" description="Disordered" evidence="7">
    <location>
        <begin position="487"/>
        <end position="508"/>
    </location>
</feature>
<keyword evidence="4 10" id="KW-0808">Transferase</keyword>
<feature type="domain" description="Aminomethyltransferase C-terminal" evidence="9">
    <location>
        <begin position="405"/>
        <end position="484"/>
    </location>
</feature>
<protein>
    <recommendedName>
        <fullName evidence="2">aminomethyltransferase</fullName>
        <ecNumber evidence="2">2.1.2.10</ecNumber>
    </recommendedName>
    <alternativeName>
        <fullName evidence="5">Glycine cleavage system T protein</fullName>
    </alternativeName>
</protein>
<dbReference type="EC" id="2.1.2.10" evidence="2"/>
<dbReference type="GO" id="GO:0004047">
    <property type="term" value="F:aminomethyltransferase activity"/>
    <property type="evidence" value="ECO:0007669"/>
    <property type="project" value="UniProtKB-EC"/>
</dbReference>
<dbReference type="InterPro" id="IPR006222">
    <property type="entry name" value="GCVT_N"/>
</dbReference>
<feature type="compositionally biased region" description="Polar residues" evidence="7">
    <location>
        <begin position="43"/>
        <end position="62"/>
    </location>
</feature>
<evidence type="ECO:0000256" key="5">
    <source>
        <dbReference type="ARBA" id="ARBA00031395"/>
    </source>
</evidence>
<feature type="domain" description="GCVT N-terminal" evidence="8">
    <location>
        <begin position="89"/>
        <end position="376"/>
    </location>
</feature>
<dbReference type="PANTHER" id="PTHR43757">
    <property type="entry name" value="AMINOMETHYLTRANSFERASE"/>
    <property type="match status" value="1"/>
</dbReference>
<evidence type="ECO:0000256" key="6">
    <source>
        <dbReference type="ARBA" id="ARBA00047665"/>
    </source>
</evidence>
<dbReference type="Pfam" id="PF08669">
    <property type="entry name" value="GCV_T_C"/>
    <property type="match status" value="1"/>
</dbReference>
<comment type="catalytic activity">
    <reaction evidence="6">
        <text>N(6)-[(R)-S(8)-aminomethyldihydrolipoyl]-L-lysyl-[protein] + (6S)-5,6,7,8-tetrahydrofolate = N(6)-[(R)-dihydrolipoyl]-L-lysyl-[protein] + (6R)-5,10-methylene-5,6,7,8-tetrahydrofolate + NH4(+)</text>
        <dbReference type="Rhea" id="RHEA:16945"/>
        <dbReference type="Rhea" id="RHEA-COMP:10475"/>
        <dbReference type="Rhea" id="RHEA-COMP:10492"/>
        <dbReference type="ChEBI" id="CHEBI:15636"/>
        <dbReference type="ChEBI" id="CHEBI:28938"/>
        <dbReference type="ChEBI" id="CHEBI:57453"/>
        <dbReference type="ChEBI" id="CHEBI:83100"/>
        <dbReference type="ChEBI" id="CHEBI:83143"/>
        <dbReference type="EC" id="2.1.2.10"/>
    </reaction>
</comment>
<sequence length="508" mass="55824">MPPARGIRTLLESSIRTNRPQIRPNELQKAQARGLCTCRNTSITTANQSPRSTSLQQPQQYISRPIRTVPQTRHASSTTSELKHTPLDKVHTEAGAKMVPFAGYSMPLEYPDQSHPESHRWTRANASLFDVSHMVQHKLSGPLAEEFLMTITPSSINTLKKHHSSLSCLLDENGGIIDDTVITRLGRDSFYFVTNAGCRDTDLAYIEKQMTQFLESKGVPNAKSDENIKWHVLNCHSLVALQGPKSQEVLQALVYHDTEDDTGTSPDLSTLGFGESRWLQLTTEGEMNTPSLLVSRTGYTGEDGFEISIPSENGDSTELATAIAKSIINDSSIVRWAGLAARDSLRLEAGMCLYGHDISTQTTPPMAALGWIVGKDRRSDSASPAFYGRSRILEQLASPKTMSERRVGFLVEKGPAAREGAEVVDPEKNEVIGKITSGCPSPSMDGQNIAMGLIKNGYHKSGTKVGVKVRKGVRKAEVSRMPFVPNKFYRPDSKDAEKKEVKNNTGTK</sequence>
<dbReference type="Pfam" id="PF01571">
    <property type="entry name" value="GCV_T"/>
    <property type="match status" value="1"/>
</dbReference>
<dbReference type="Gene3D" id="2.40.30.110">
    <property type="entry name" value="Aminomethyltransferase beta-barrel domains"/>
    <property type="match status" value="1"/>
</dbReference>
<dbReference type="InterPro" id="IPR028896">
    <property type="entry name" value="GcvT/YgfZ/DmdA"/>
</dbReference>
<evidence type="ECO:0000259" key="8">
    <source>
        <dbReference type="Pfam" id="PF01571"/>
    </source>
</evidence>
<dbReference type="NCBIfam" id="TIGR00528">
    <property type="entry name" value="gcvT"/>
    <property type="match status" value="1"/>
</dbReference>
<reference evidence="10 11" key="1">
    <citation type="journal article" date="2023" name="Res Sq">
        <title>Genomic and morphological characterization of Knufia obscura isolated from the Mars 2020 spacecraft assembly facility.</title>
        <authorList>
            <person name="Chander A.M."/>
            <person name="Teixeira M.M."/>
            <person name="Singh N.K."/>
            <person name="Williams M.P."/>
            <person name="Parker C.W."/>
            <person name="Leo P."/>
            <person name="Stajich J.E."/>
            <person name="Torok T."/>
            <person name="Tighe S."/>
            <person name="Mason C.E."/>
            <person name="Venkateswaran K."/>
        </authorList>
    </citation>
    <scope>NUCLEOTIDE SEQUENCE [LARGE SCALE GENOMIC DNA]</scope>
    <source>
        <strain evidence="10 11">CCFEE 5817</strain>
    </source>
</reference>
<comment type="caution">
    <text evidence="10">The sequence shown here is derived from an EMBL/GenBank/DDBJ whole genome shotgun (WGS) entry which is preliminary data.</text>
</comment>
<keyword evidence="3" id="KW-0032">Aminotransferase</keyword>
<dbReference type="Gene3D" id="3.30.1360.120">
    <property type="entry name" value="Probable tRNA modification gtpase trme, domain 1"/>
    <property type="match status" value="1"/>
</dbReference>
<evidence type="ECO:0000256" key="4">
    <source>
        <dbReference type="ARBA" id="ARBA00022679"/>
    </source>
</evidence>
<dbReference type="PANTHER" id="PTHR43757:SF2">
    <property type="entry name" value="AMINOMETHYLTRANSFERASE, MITOCHONDRIAL"/>
    <property type="match status" value="1"/>
</dbReference>